<evidence type="ECO:0000313" key="1">
    <source>
        <dbReference type="EMBL" id="MBB5363998.1"/>
    </source>
</evidence>
<proteinExistence type="predicted"/>
<accession>A0A7W8JWA4</accession>
<dbReference type="RefSeq" id="WP_184133759.1">
    <property type="nucleotide sequence ID" value="NZ_JACHFL010000008.1"/>
</dbReference>
<protein>
    <submittedName>
        <fullName evidence="1">Uncharacterized protein</fullName>
    </submittedName>
</protein>
<name>A0A7W8JWA4_9DEIO</name>
<sequence>MGVLGFIDALKAELVQSLTGYTVEAREPIEGELKADVSGKQIFITTEGIESPEGVADLSRSTVIRVPVLVSCVMQFPRTEADARKVLRRRLSMMQACQRAVFTYCVAGAGAGNTAVYLEQEQPNLIEEYYVAIVELIVEYDLQSTGEPE</sequence>
<dbReference type="EMBL" id="JACHFL010000008">
    <property type="protein sequence ID" value="MBB5363998.1"/>
    <property type="molecule type" value="Genomic_DNA"/>
</dbReference>
<dbReference type="Proteomes" id="UP000552709">
    <property type="component" value="Unassembled WGS sequence"/>
</dbReference>
<organism evidence="1 2">
    <name type="scientific">Deinococcus humi</name>
    <dbReference type="NCBI Taxonomy" id="662880"/>
    <lineage>
        <taxon>Bacteria</taxon>
        <taxon>Thermotogati</taxon>
        <taxon>Deinococcota</taxon>
        <taxon>Deinococci</taxon>
        <taxon>Deinococcales</taxon>
        <taxon>Deinococcaceae</taxon>
        <taxon>Deinococcus</taxon>
    </lineage>
</organism>
<keyword evidence="2" id="KW-1185">Reference proteome</keyword>
<dbReference type="AlphaFoldDB" id="A0A7W8JWA4"/>
<evidence type="ECO:0000313" key="2">
    <source>
        <dbReference type="Proteomes" id="UP000552709"/>
    </source>
</evidence>
<reference evidence="1 2" key="1">
    <citation type="submission" date="2020-08" db="EMBL/GenBank/DDBJ databases">
        <title>Genomic Encyclopedia of Type Strains, Phase IV (KMG-IV): sequencing the most valuable type-strain genomes for metagenomic binning, comparative biology and taxonomic classification.</title>
        <authorList>
            <person name="Goeker M."/>
        </authorList>
    </citation>
    <scope>NUCLEOTIDE SEQUENCE [LARGE SCALE GENOMIC DNA]</scope>
    <source>
        <strain evidence="1 2">DSM 27939</strain>
    </source>
</reference>
<gene>
    <name evidence="1" type="ORF">HNQ08_003105</name>
</gene>
<comment type="caution">
    <text evidence="1">The sequence shown here is derived from an EMBL/GenBank/DDBJ whole genome shotgun (WGS) entry which is preliminary data.</text>
</comment>